<accession>A0AAD7VTT4</accession>
<keyword evidence="4" id="KW-1185">Reference proteome</keyword>
<dbReference type="RefSeq" id="XP_056044771.1">
    <property type="nucleotide sequence ID" value="XM_056184970.1"/>
</dbReference>
<evidence type="ECO:0000313" key="4">
    <source>
        <dbReference type="Proteomes" id="UP001217417"/>
    </source>
</evidence>
<dbReference type="InterPro" id="IPR013763">
    <property type="entry name" value="Cyclin-like_dom"/>
</dbReference>
<comment type="caution">
    <text evidence="3">The sequence shown here is derived from an EMBL/GenBank/DDBJ whole genome shotgun (WGS) entry which is preliminary data.</text>
</comment>
<organism evidence="3 4">
    <name type="scientific">Lipomyces tetrasporus</name>
    <dbReference type="NCBI Taxonomy" id="54092"/>
    <lineage>
        <taxon>Eukaryota</taxon>
        <taxon>Fungi</taxon>
        <taxon>Dikarya</taxon>
        <taxon>Ascomycota</taxon>
        <taxon>Saccharomycotina</taxon>
        <taxon>Lipomycetes</taxon>
        <taxon>Lipomycetales</taxon>
        <taxon>Lipomycetaceae</taxon>
        <taxon>Lipomyces</taxon>
    </lineage>
</organism>
<dbReference type="Pfam" id="PF00134">
    <property type="entry name" value="Cyclin_N"/>
    <property type="match status" value="1"/>
</dbReference>
<name>A0AAD7VTT4_9ASCO</name>
<dbReference type="AlphaFoldDB" id="A0AAD7VTT4"/>
<dbReference type="CDD" id="cd20546">
    <property type="entry name" value="CYCLIN_SpCG1C_ScCTK2-like_rpt2"/>
    <property type="match status" value="1"/>
</dbReference>
<feature type="domain" description="Cyclin-like" evidence="2">
    <location>
        <begin position="62"/>
        <end position="162"/>
    </location>
</feature>
<sequence length="345" mass="39761">MSVNAPSTPRSWSPASNTQGPLPAIIQLSRPYLSPIQIKNLEEKTAHANGSRDQQLKFQAFSVILATGNYLRFPIRTMGTAMIIFQRFYLFNTMQDFPSTLDTAYACLFVASKTEDTLKKLKEILLASYHIKHPSGPDISMDSPIIEDQRRRLISLERHVLETMSFDFRVRHPQPYIMKFAKHLRCKSNSFVQCYSDVFIDPAPLAETAWQIALDSYKTLVPLKRTPHAVALGCLYIAVSLLECDVSDLNPERFCVPPGDFENVVLELLEFYIDWLPQTMLSTRYPDPARFMSMRIELNKRVGKYSELRTSGAHLRLRDHTMGDKGTVRYVLNWERERLERDDLY</sequence>
<proteinExistence type="inferred from homology"/>
<feature type="domain" description="Cyclin-like" evidence="2">
    <location>
        <begin position="190"/>
        <end position="270"/>
    </location>
</feature>
<gene>
    <name evidence="3" type="ORF">POJ06DRAFT_194828</name>
</gene>
<dbReference type="PANTHER" id="PTHR10026">
    <property type="entry name" value="CYCLIN"/>
    <property type="match status" value="1"/>
</dbReference>
<dbReference type="InterPro" id="IPR043198">
    <property type="entry name" value="Cyclin/Ssn8"/>
</dbReference>
<evidence type="ECO:0000259" key="2">
    <source>
        <dbReference type="SMART" id="SM00385"/>
    </source>
</evidence>
<keyword evidence="1" id="KW-0195">Cyclin</keyword>
<dbReference type="EMBL" id="JARPMG010000004">
    <property type="protein sequence ID" value="KAJ8101321.1"/>
    <property type="molecule type" value="Genomic_DNA"/>
</dbReference>
<dbReference type="SMART" id="SM00385">
    <property type="entry name" value="CYCLIN"/>
    <property type="match status" value="2"/>
</dbReference>
<comment type="similarity">
    <text evidence="1">Belongs to the cyclin family.</text>
</comment>
<dbReference type="GO" id="GO:0006357">
    <property type="term" value="P:regulation of transcription by RNA polymerase II"/>
    <property type="evidence" value="ECO:0007669"/>
    <property type="project" value="InterPro"/>
</dbReference>
<dbReference type="InterPro" id="IPR006671">
    <property type="entry name" value="Cyclin_N"/>
</dbReference>
<dbReference type="Gene3D" id="1.10.472.10">
    <property type="entry name" value="Cyclin-like"/>
    <property type="match status" value="2"/>
</dbReference>
<evidence type="ECO:0000256" key="1">
    <source>
        <dbReference type="RuleBase" id="RU000383"/>
    </source>
</evidence>
<evidence type="ECO:0000313" key="3">
    <source>
        <dbReference type="EMBL" id="KAJ8101321.1"/>
    </source>
</evidence>
<dbReference type="SUPFAM" id="SSF47954">
    <property type="entry name" value="Cyclin-like"/>
    <property type="match status" value="2"/>
</dbReference>
<protein>
    <submittedName>
        <fullName evidence="3">Cyclin-like protein</fullName>
    </submittedName>
</protein>
<dbReference type="Proteomes" id="UP001217417">
    <property type="component" value="Unassembled WGS sequence"/>
</dbReference>
<dbReference type="InterPro" id="IPR036915">
    <property type="entry name" value="Cyclin-like_sf"/>
</dbReference>
<dbReference type="GO" id="GO:0016538">
    <property type="term" value="F:cyclin-dependent protein serine/threonine kinase regulator activity"/>
    <property type="evidence" value="ECO:0007669"/>
    <property type="project" value="InterPro"/>
</dbReference>
<reference evidence="3" key="1">
    <citation type="submission" date="2023-03" db="EMBL/GenBank/DDBJ databases">
        <title>Near-Complete genome sequence of Lipomyces tetrasporous NRRL Y-64009, an oleaginous yeast capable of growing on lignocellulosic hydrolysates.</title>
        <authorList>
            <consortium name="Lawrence Berkeley National Laboratory"/>
            <person name="Jagtap S.S."/>
            <person name="Liu J.-J."/>
            <person name="Walukiewicz H.E."/>
            <person name="Pangilinan J."/>
            <person name="Lipzen A."/>
            <person name="Ahrendt S."/>
            <person name="Koriabine M."/>
            <person name="Cobaugh K."/>
            <person name="Salamov A."/>
            <person name="Yoshinaga Y."/>
            <person name="Ng V."/>
            <person name="Daum C."/>
            <person name="Grigoriev I.V."/>
            <person name="Slininger P.J."/>
            <person name="Dien B.S."/>
            <person name="Jin Y.-S."/>
            <person name="Rao C.V."/>
        </authorList>
    </citation>
    <scope>NUCLEOTIDE SEQUENCE</scope>
    <source>
        <strain evidence="3">NRRL Y-64009</strain>
    </source>
</reference>
<dbReference type="GeneID" id="80880136"/>